<feature type="transmembrane region" description="Helical" evidence="8">
    <location>
        <begin position="79"/>
        <end position="100"/>
    </location>
</feature>
<dbReference type="PANTHER" id="PTHR19139:SF270">
    <property type="entry name" value="ENTOMOGLYCEROPORIN 1-RELATED"/>
    <property type="match status" value="1"/>
</dbReference>
<proteinExistence type="inferred from homology"/>
<keyword evidence="4 7" id="KW-0812">Transmembrane</keyword>
<protein>
    <submittedName>
        <fullName evidence="9">Uncharacterized protein</fullName>
    </submittedName>
</protein>
<keyword evidence="10" id="KW-1185">Reference proteome</keyword>
<feature type="transmembrane region" description="Helical" evidence="8">
    <location>
        <begin position="204"/>
        <end position="225"/>
    </location>
</feature>
<comment type="caution">
    <text evidence="9">The sequence shown here is derived from an EMBL/GenBank/DDBJ whole genome shotgun (WGS) entry which is preliminary data.</text>
</comment>
<feature type="transmembrane region" description="Helical" evidence="8">
    <location>
        <begin position="53"/>
        <end position="72"/>
    </location>
</feature>
<dbReference type="Pfam" id="PF00230">
    <property type="entry name" value="MIP"/>
    <property type="match status" value="1"/>
</dbReference>
<dbReference type="AlphaFoldDB" id="A0AAW1V9Q5"/>
<dbReference type="PROSITE" id="PS00221">
    <property type="entry name" value="MIP"/>
    <property type="match status" value="1"/>
</dbReference>
<dbReference type="EMBL" id="JARQZJ010000121">
    <property type="protein sequence ID" value="KAK9888629.1"/>
    <property type="molecule type" value="Genomic_DNA"/>
</dbReference>
<dbReference type="GO" id="GO:0015267">
    <property type="term" value="F:channel activity"/>
    <property type="evidence" value="ECO:0007669"/>
    <property type="project" value="InterPro"/>
</dbReference>
<dbReference type="CDD" id="cd00333">
    <property type="entry name" value="MIP"/>
    <property type="match status" value="1"/>
</dbReference>
<dbReference type="InterPro" id="IPR000425">
    <property type="entry name" value="MIP"/>
</dbReference>
<evidence type="ECO:0000256" key="6">
    <source>
        <dbReference type="ARBA" id="ARBA00023136"/>
    </source>
</evidence>
<organism evidence="9 10">
    <name type="scientific">Henosepilachna vigintioctopunctata</name>
    <dbReference type="NCBI Taxonomy" id="420089"/>
    <lineage>
        <taxon>Eukaryota</taxon>
        <taxon>Metazoa</taxon>
        <taxon>Ecdysozoa</taxon>
        <taxon>Arthropoda</taxon>
        <taxon>Hexapoda</taxon>
        <taxon>Insecta</taxon>
        <taxon>Pterygota</taxon>
        <taxon>Neoptera</taxon>
        <taxon>Endopterygota</taxon>
        <taxon>Coleoptera</taxon>
        <taxon>Polyphaga</taxon>
        <taxon>Cucujiformia</taxon>
        <taxon>Coccinelloidea</taxon>
        <taxon>Coccinellidae</taxon>
        <taxon>Epilachninae</taxon>
        <taxon>Epilachnini</taxon>
        <taxon>Henosepilachna</taxon>
    </lineage>
</organism>
<dbReference type="PANTHER" id="PTHR19139">
    <property type="entry name" value="AQUAPORIN TRANSPORTER"/>
    <property type="match status" value="1"/>
</dbReference>
<feature type="transmembrane region" description="Helical" evidence="8">
    <location>
        <begin position="164"/>
        <end position="184"/>
    </location>
</feature>
<evidence type="ECO:0000256" key="8">
    <source>
        <dbReference type="SAM" id="Phobius"/>
    </source>
</evidence>
<evidence type="ECO:0000256" key="2">
    <source>
        <dbReference type="ARBA" id="ARBA00006175"/>
    </source>
</evidence>
<keyword evidence="3 7" id="KW-0813">Transport</keyword>
<evidence type="ECO:0000256" key="5">
    <source>
        <dbReference type="ARBA" id="ARBA00022989"/>
    </source>
</evidence>
<reference evidence="9 10" key="1">
    <citation type="submission" date="2023-03" db="EMBL/GenBank/DDBJ databases">
        <title>Genome insight into feeding habits of ladybird beetles.</title>
        <authorList>
            <person name="Li H.-S."/>
            <person name="Huang Y.-H."/>
            <person name="Pang H."/>
        </authorList>
    </citation>
    <scope>NUCLEOTIDE SEQUENCE [LARGE SCALE GENOMIC DNA]</scope>
    <source>
        <strain evidence="9">SYSU_2023b</strain>
        <tissue evidence="9">Whole body</tissue>
    </source>
</reference>
<dbReference type="InterPro" id="IPR022357">
    <property type="entry name" value="MIP_CS"/>
</dbReference>
<evidence type="ECO:0000256" key="3">
    <source>
        <dbReference type="ARBA" id="ARBA00022448"/>
    </source>
</evidence>
<feature type="transmembrane region" description="Helical" evidence="8">
    <location>
        <begin position="131"/>
        <end position="152"/>
    </location>
</feature>
<dbReference type="GO" id="GO:0005886">
    <property type="term" value="C:plasma membrane"/>
    <property type="evidence" value="ECO:0007669"/>
    <property type="project" value="TreeGrafter"/>
</dbReference>
<evidence type="ECO:0000313" key="10">
    <source>
        <dbReference type="Proteomes" id="UP001431783"/>
    </source>
</evidence>
<dbReference type="SUPFAM" id="SSF81338">
    <property type="entry name" value="Aquaporin-like"/>
    <property type="match status" value="1"/>
</dbReference>
<accession>A0AAW1V9Q5</accession>
<feature type="transmembrane region" description="Helical" evidence="8">
    <location>
        <begin position="21"/>
        <end position="47"/>
    </location>
</feature>
<evidence type="ECO:0000256" key="7">
    <source>
        <dbReference type="RuleBase" id="RU000477"/>
    </source>
</evidence>
<evidence type="ECO:0000256" key="4">
    <source>
        <dbReference type="ARBA" id="ARBA00022692"/>
    </source>
</evidence>
<keyword evidence="6 8" id="KW-0472">Membrane</keyword>
<dbReference type="InterPro" id="IPR023271">
    <property type="entry name" value="Aquaporin-like"/>
</dbReference>
<evidence type="ECO:0000256" key="1">
    <source>
        <dbReference type="ARBA" id="ARBA00004141"/>
    </source>
</evidence>
<dbReference type="PRINTS" id="PR00783">
    <property type="entry name" value="MINTRINSICP"/>
</dbReference>
<dbReference type="Proteomes" id="UP001431783">
    <property type="component" value="Unassembled WGS sequence"/>
</dbReference>
<name>A0AAW1V9Q5_9CUCU</name>
<gene>
    <name evidence="9" type="ORF">WA026_000857</name>
</gene>
<comment type="subcellular location">
    <subcellularLocation>
        <location evidence="1">Membrane</location>
        <topology evidence="1">Multi-pass membrane protein</topology>
    </subcellularLocation>
</comment>
<keyword evidence="5 8" id="KW-1133">Transmembrane helix</keyword>
<evidence type="ECO:0000313" key="9">
    <source>
        <dbReference type="EMBL" id="KAK9888629.1"/>
    </source>
</evidence>
<dbReference type="InterPro" id="IPR034294">
    <property type="entry name" value="Aquaporin_transptr"/>
</dbReference>
<comment type="similarity">
    <text evidence="2 7">Belongs to the MIP/aquaporin (TC 1.A.8) family.</text>
</comment>
<sequence length="247" mass="26982">MNQSRAKKIRINDDLSNKERAVICLAEFFGTGILVFLGCMSCVHMSLNTHLHISFTFGLAIMIAVQCFGHISGSHINPAVTIAAVVLGHTPLIHFPLYAISQILGGIADFFPFDSQNGICTPTLGAGISPWQGAGVEFILTFILLLVCAALWDCRNTDKHDSLSLRLGFAVAGLVMAGAPFSGSNMNPARTFAPVLLNNTWDNWWVWWIGPMMGGLAAGVLYRYAFSKEEDDREHTPVETLRLNDKA</sequence>
<dbReference type="Gene3D" id="1.20.1080.10">
    <property type="entry name" value="Glycerol uptake facilitator protein"/>
    <property type="match status" value="1"/>
</dbReference>